<dbReference type="RefSeq" id="WP_011869321.1">
    <property type="nucleotide sequence ID" value="NC_009135.1"/>
</dbReference>
<dbReference type="SUPFAM" id="SSF103473">
    <property type="entry name" value="MFS general substrate transporter"/>
    <property type="match status" value="1"/>
</dbReference>
<name>A4G090_METM5</name>
<dbReference type="OrthoDB" id="117970at2157"/>
<dbReference type="InterPro" id="IPR052714">
    <property type="entry name" value="MFS_Exporter"/>
</dbReference>
<organism evidence="7 8">
    <name type="scientific">Methanococcus maripaludis (strain C5 / ATCC BAA-1333)</name>
    <dbReference type="NCBI Taxonomy" id="402880"/>
    <lineage>
        <taxon>Archaea</taxon>
        <taxon>Methanobacteriati</taxon>
        <taxon>Methanobacteriota</taxon>
        <taxon>Methanomada group</taxon>
        <taxon>Methanococci</taxon>
        <taxon>Methanococcales</taxon>
        <taxon>Methanococcaceae</taxon>
        <taxon>Methanococcus</taxon>
    </lineage>
</organism>
<dbReference type="PANTHER" id="PTHR23531:SF2">
    <property type="entry name" value="PERMEASE"/>
    <property type="match status" value="1"/>
</dbReference>
<gene>
    <name evidence="7" type="ordered locus">MmarC5_1577</name>
</gene>
<sequence length="383" mass="41247">MKEKMNGIYVLWITIFVTMLGIGLISPLLAIFAKSYGLSNFQIGLIFGSFALARTIFQLPAGTLSDNYGKKVFLVGGTFLYGVTTLFYGLVSGFASILLVRTFTGVFSAFVNPIAGSYIAQISPKSKLGEYMGVFNSAIALGFGVGPLLGGLLADMYGFLVPFYVGGFLGIIASIIAYFKLDEGPKPLEKQKLAWKNLFSLEFLKMRNFSAAFIINIALTISRGAILAYLAIYAYDYGISAFKIGAMLAAMNFVLAVTQKKFGKIFDEKGNSIILHGIFIGNLGMFVLAMSTSFTAMFISLIIASIGASMSTPGINSIAIRDIPHERKGEAMGLYTASINVGIFSGAVLLGYISDIVGISNMYKIGAVFSFLISYLAYISIKK</sequence>
<dbReference type="CDD" id="cd17325">
    <property type="entry name" value="MFS_MdtG_SLC18_like"/>
    <property type="match status" value="1"/>
</dbReference>
<dbReference type="InterPro" id="IPR036259">
    <property type="entry name" value="MFS_trans_sf"/>
</dbReference>
<dbReference type="PANTHER" id="PTHR23531">
    <property type="entry name" value="QUINOLENE RESISTANCE PROTEIN NORA"/>
    <property type="match status" value="1"/>
</dbReference>
<dbReference type="EMBL" id="CP000609">
    <property type="protein sequence ID" value="ABO35874.1"/>
    <property type="molecule type" value="Genomic_DNA"/>
</dbReference>
<feature type="transmembrane region" description="Helical" evidence="5">
    <location>
        <begin position="365"/>
        <end position="381"/>
    </location>
</feature>
<reference evidence="7 8" key="1">
    <citation type="submission" date="2007-03" db="EMBL/GenBank/DDBJ databases">
        <title>Complete sequence of chromosome of Methanococcus maripaludis C5.</title>
        <authorList>
            <consortium name="US DOE Joint Genome Institute"/>
            <person name="Copeland A."/>
            <person name="Lucas S."/>
            <person name="Lapidus A."/>
            <person name="Barry K."/>
            <person name="Glavina del Rio T."/>
            <person name="Dalin E."/>
            <person name="Tice H."/>
            <person name="Pitluck S."/>
            <person name="Chertkov O."/>
            <person name="Brettin T."/>
            <person name="Bruce D."/>
            <person name="Han C."/>
            <person name="Detter J.C."/>
            <person name="Schmutz J."/>
            <person name="Larimer F."/>
            <person name="Land M."/>
            <person name="Hauser L."/>
            <person name="Kyrpides N."/>
            <person name="Mikhailova N."/>
            <person name="Sieprawska-Lupa M."/>
            <person name="Whitman W.B."/>
            <person name="Richardson P."/>
        </authorList>
    </citation>
    <scope>NUCLEOTIDE SEQUENCE [LARGE SCALE GENOMIC DNA]</scope>
    <source>
        <strain evidence="8">C5 / ATCC BAA-1333</strain>
    </source>
</reference>
<feature type="transmembrane region" description="Helical" evidence="5">
    <location>
        <begin position="296"/>
        <end position="320"/>
    </location>
</feature>
<dbReference type="InterPro" id="IPR011701">
    <property type="entry name" value="MFS"/>
</dbReference>
<evidence type="ECO:0000313" key="7">
    <source>
        <dbReference type="EMBL" id="ABO35874.1"/>
    </source>
</evidence>
<dbReference type="PROSITE" id="PS50850">
    <property type="entry name" value="MFS"/>
    <property type="match status" value="1"/>
</dbReference>
<keyword evidence="2 5" id="KW-0812">Transmembrane</keyword>
<dbReference type="InterPro" id="IPR001958">
    <property type="entry name" value="Tet-R_TetA/multi-R_MdtG-like"/>
</dbReference>
<feature type="transmembrane region" description="Helical" evidence="5">
    <location>
        <begin position="209"/>
        <end position="232"/>
    </location>
</feature>
<dbReference type="HOGENOM" id="CLU_001265_10_14_2"/>
<feature type="transmembrane region" description="Helical" evidence="5">
    <location>
        <begin position="332"/>
        <end position="353"/>
    </location>
</feature>
<feature type="transmembrane region" description="Helical" evidence="5">
    <location>
        <begin position="159"/>
        <end position="181"/>
    </location>
</feature>
<dbReference type="eggNOG" id="arCOG00130">
    <property type="taxonomic scope" value="Archaea"/>
</dbReference>
<dbReference type="GeneID" id="4929160"/>
<feature type="domain" description="Major facilitator superfamily (MFS) profile" evidence="6">
    <location>
        <begin position="7"/>
        <end position="383"/>
    </location>
</feature>
<dbReference type="PRINTS" id="PR01035">
    <property type="entry name" value="TCRTETA"/>
</dbReference>
<dbReference type="Gene3D" id="1.20.1250.20">
    <property type="entry name" value="MFS general substrate transporter like domains"/>
    <property type="match status" value="1"/>
</dbReference>
<dbReference type="GO" id="GO:0016020">
    <property type="term" value="C:membrane"/>
    <property type="evidence" value="ECO:0007669"/>
    <property type="project" value="UniProtKB-SubCell"/>
</dbReference>
<evidence type="ECO:0000256" key="3">
    <source>
        <dbReference type="ARBA" id="ARBA00022989"/>
    </source>
</evidence>
<dbReference type="Pfam" id="PF07690">
    <property type="entry name" value="MFS_1"/>
    <property type="match status" value="1"/>
</dbReference>
<proteinExistence type="predicted"/>
<keyword evidence="3 5" id="KW-1133">Transmembrane helix</keyword>
<feature type="transmembrane region" description="Helical" evidence="5">
    <location>
        <begin position="39"/>
        <end position="60"/>
    </location>
</feature>
<feature type="transmembrane region" description="Helical" evidence="5">
    <location>
        <begin position="238"/>
        <end position="258"/>
    </location>
</feature>
<dbReference type="AlphaFoldDB" id="A4G090"/>
<evidence type="ECO:0000313" key="8">
    <source>
        <dbReference type="Proteomes" id="UP000000253"/>
    </source>
</evidence>
<dbReference type="KEGG" id="mmq:MmarC5_1577"/>
<dbReference type="GO" id="GO:0022857">
    <property type="term" value="F:transmembrane transporter activity"/>
    <property type="evidence" value="ECO:0007669"/>
    <property type="project" value="InterPro"/>
</dbReference>
<evidence type="ECO:0000259" key="6">
    <source>
        <dbReference type="PROSITE" id="PS50850"/>
    </source>
</evidence>
<dbReference type="InterPro" id="IPR020846">
    <property type="entry name" value="MFS_dom"/>
</dbReference>
<evidence type="ECO:0000256" key="1">
    <source>
        <dbReference type="ARBA" id="ARBA00004141"/>
    </source>
</evidence>
<comment type="subcellular location">
    <subcellularLocation>
        <location evidence="1">Membrane</location>
        <topology evidence="1">Multi-pass membrane protein</topology>
    </subcellularLocation>
</comment>
<keyword evidence="4 5" id="KW-0472">Membrane</keyword>
<evidence type="ECO:0000256" key="5">
    <source>
        <dbReference type="SAM" id="Phobius"/>
    </source>
</evidence>
<feature type="transmembrane region" description="Helical" evidence="5">
    <location>
        <begin position="72"/>
        <end position="91"/>
    </location>
</feature>
<evidence type="ECO:0000256" key="4">
    <source>
        <dbReference type="ARBA" id="ARBA00023136"/>
    </source>
</evidence>
<protein>
    <submittedName>
        <fullName evidence="7">Major facilitator superfamily MFS_1</fullName>
    </submittedName>
</protein>
<feature type="transmembrane region" description="Helical" evidence="5">
    <location>
        <begin position="131"/>
        <end position="153"/>
    </location>
</feature>
<dbReference type="STRING" id="402880.MmarC5_1577"/>
<feature type="transmembrane region" description="Helical" evidence="5">
    <location>
        <begin position="7"/>
        <end position="33"/>
    </location>
</feature>
<accession>A4G090</accession>
<dbReference type="Proteomes" id="UP000000253">
    <property type="component" value="Chromosome"/>
</dbReference>
<evidence type="ECO:0000256" key="2">
    <source>
        <dbReference type="ARBA" id="ARBA00022692"/>
    </source>
</evidence>
<feature type="transmembrane region" description="Helical" evidence="5">
    <location>
        <begin position="270"/>
        <end position="290"/>
    </location>
</feature>
<feature type="transmembrane region" description="Helical" evidence="5">
    <location>
        <begin position="97"/>
        <end position="119"/>
    </location>
</feature>